<dbReference type="RefSeq" id="XP_007827216.1">
    <property type="nucleotide sequence ID" value="XM_007829025.1"/>
</dbReference>
<feature type="compositionally biased region" description="Basic residues" evidence="1">
    <location>
        <begin position="333"/>
        <end position="343"/>
    </location>
</feature>
<feature type="region of interest" description="Disordered" evidence="1">
    <location>
        <begin position="835"/>
        <end position="871"/>
    </location>
</feature>
<dbReference type="GeneID" id="19265457"/>
<feature type="region of interest" description="Disordered" evidence="1">
    <location>
        <begin position="630"/>
        <end position="661"/>
    </location>
</feature>
<evidence type="ECO:0000313" key="3">
    <source>
        <dbReference type="Proteomes" id="UP000030651"/>
    </source>
</evidence>
<feature type="compositionally biased region" description="Polar residues" evidence="1">
    <location>
        <begin position="913"/>
        <end position="927"/>
    </location>
</feature>
<keyword evidence="3" id="KW-1185">Reference proteome</keyword>
<feature type="region of interest" description="Disordered" evidence="1">
    <location>
        <begin position="905"/>
        <end position="973"/>
    </location>
</feature>
<dbReference type="HOGENOM" id="CLU_305040_0_0_1"/>
<evidence type="ECO:0000313" key="2">
    <source>
        <dbReference type="EMBL" id="ETS86616.1"/>
    </source>
</evidence>
<dbReference type="KEGG" id="pfy:PFICI_00444"/>
<evidence type="ECO:0000256" key="1">
    <source>
        <dbReference type="SAM" id="MobiDB-lite"/>
    </source>
</evidence>
<reference evidence="3" key="1">
    <citation type="journal article" date="2015" name="BMC Genomics">
        <title>Genomic and transcriptomic analysis of the endophytic fungus Pestalotiopsis fici reveals its lifestyle and high potential for synthesis of natural products.</title>
        <authorList>
            <person name="Wang X."/>
            <person name="Zhang X."/>
            <person name="Liu L."/>
            <person name="Xiang M."/>
            <person name="Wang W."/>
            <person name="Sun X."/>
            <person name="Che Y."/>
            <person name="Guo L."/>
            <person name="Liu G."/>
            <person name="Guo L."/>
            <person name="Wang C."/>
            <person name="Yin W.B."/>
            <person name="Stadler M."/>
            <person name="Zhang X."/>
            <person name="Liu X."/>
        </authorList>
    </citation>
    <scope>NUCLEOTIDE SEQUENCE [LARGE SCALE GENOMIC DNA]</scope>
    <source>
        <strain evidence="3">W106-1 / CGMCC3.15140</strain>
    </source>
</reference>
<feature type="compositionally biased region" description="Polar residues" evidence="1">
    <location>
        <begin position="631"/>
        <end position="654"/>
    </location>
</feature>
<dbReference type="InParanoid" id="W3XMU6"/>
<accession>W3XMU6</accession>
<feature type="compositionally biased region" description="Polar residues" evidence="1">
    <location>
        <begin position="939"/>
        <end position="954"/>
    </location>
</feature>
<name>W3XMU6_PESFW</name>
<feature type="region of interest" description="Disordered" evidence="1">
    <location>
        <begin position="739"/>
        <end position="774"/>
    </location>
</feature>
<feature type="region of interest" description="Disordered" evidence="1">
    <location>
        <begin position="224"/>
        <end position="354"/>
    </location>
</feature>
<dbReference type="EMBL" id="KI912109">
    <property type="protein sequence ID" value="ETS86616.1"/>
    <property type="molecule type" value="Genomic_DNA"/>
</dbReference>
<protein>
    <submittedName>
        <fullName evidence="2">Uncharacterized protein</fullName>
    </submittedName>
</protein>
<dbReference type="Proteomes" id="UP000030651">
    <property type="component" value="Unassembled WGS sequence"/>
</dbReference>
<feature type="region of interest" description="Disordered" evidence="1">
    <location>
        <begin position="522"/>
        <end position="552"/>
    </location>
</feature>
<feature type="region of interest" description="Disordered" evidence="1">
    <location>
        <begin position="189"/>
        <end position="208"/>
    </location>
</feature>
<feature type="compositionally biased region" description="Polar residues" evidence="1">
    <location>
        <begin position="522"/>
        <end position="532"/>
    </location>
</feature>
<dbReference type="OrthoDB" id="4779642at2759"/>
<feature type="compositionally biased region" description="Polar residues" evidence="1">
    <location>
        <begin position="845"/>
        <end position="855"/>
    </location>
</feature>
<feature type="region of interest" description="Disordered" evidence="1">
    <location>
        <begin position="447"/>
        <end position="470"/>
    </location>
</feature>
<feature type="compositionally biased region" description="Basic and acidic residues" evidence="1">
    <location>
        <begin position="963"/>
        <end position="973"/>
    </location>
</feature>
<organism evidence="2 3">
    <name type="scientific">Pestalotiopsis fici (strain W106-1 / CGMCC3.15140)</name>
    <dbReference type="NCBI Taxonomy" id="1229662"/>
    <lineage>
        <taxon>Eukaryota</taxon>
        <taxon>Fungi</taxon>
        <taxon>Dikarya</taxon>
        <taxon>Ascomycota</taxon>
        <taxon>Pezizomycotina</taxon>
        <taxon>Sordariomycetes</taxon>
        <taxon>Xylariomycetidae</taxon>
        <taxon>Amphisphaeriales</taxon>
        <taxon>Sporocadaceae</taxon>
        <taxon>Pestalotiopsis</taxon>
    </lineage>
</organism>
<feature type="compositionally biased region" description="Basic and acidic residues" evidence="1">
    <location>
        <begin position="280"/>
        <end position="332"/>
    </location>
</feature>
<dbReference type="AlphaFoldDB" id="W3XMU6"/>
<dbReference type="STRING" id="1229662.W3XMU6"/>
<sequence length="973" mass="108255">MSPALAFAVHDVSLKWTPLLLSWTTGALVFNTTRSRGSFVYLPTYPNCNIFATTTCLAIAPRVDRFSPHLPTRNLGYRRKHDLTISTRTFLKFDVQSLTLLLSPFVSILAEGWVAIAHPQPPVHTCHPIIITTIAGLEPSTRYTTTQIPTMPPTLVEIWLATTGSPSPDVAALSTDDAKLVEVHRSQLSQKVEHKAQSGKSHRSRVVWQPQELVKVNQDTRPVTLTDQRLGHGRREGSISSYSSLLTVADPRGTPGYDSCSEQPAARERAAEVRQPGSSRRVDESDKDDYFARRAFPEPTSFEKRARNKTKEDKYDTRKEERRKASLKEGTSRHRSKRQKKDGKRQGQLSSKNVMKNFNSNAVLQDRVTIHQPSTKGAGYKHTWYGHNGSHGPPGSTGQTLSDLVFTNLNFLTDQKNIAPKPLSSRRLRELERQNKEIEELSSFFIPTDANPSHSRIEMAPSRPFDAPIRGRTRLNHRAPIKRAHDDLESTHQADSSIMAHIPSESSEHVNNVNAENGSMGTHTHYISSPSSGRVPPSAPNQPVQTVTASPVHERQRRILHGTGIVIPLDEEVDYGVQQQQNVSDDESIIEEAQLRARFEAIFPPHWRKDYNDNNAKLQSLDDSADLSYKMHQQQSLAHTRPSESPRTYNSRADSQGPHHLHTLDRASTSWMQPPSLGRAPIRQHAINTDSIAMKRSQMRSQMTSPFYAEQAYNIPSMPPPIPRNISWRHETTRLRAPIPNPHVGHLTHQNLNSSPPKRASTDRPKEANGTNTDYAPAAVNAQLASTLSNVPYDPDVGLWLDGRDRIAPNQIQGTSTISRQSAAASSTLPHALVASESATRENPRNNAVTATATERGTAPLPPEQPEQPENRESLKKYISEMQSEINGSMGEQSRIVGVDPSVQPTREVDQTEAGQQLAGSRNQMSGLSGGTNMERPHVTSTGNMPRAESSQESVFDWDLYDQDNKVEHTDGL</sequence>
<gene>
    <name evidence="2" type="ORF">PFICI_00444</name>
</gene>
<proteinExistence type="predicted"/>